<comment type="caution">
    <text evidence="2">The sequence shown here is derived from an EMBL/GenBank/DDBJ whole genome shotgun (WGS) entry which is preliminary data.</text>
</comment>
<dbReference type="InterPro" id="IPR012942">
    <property type="entry name" value="SRR1-like"/>
</dbReference>
<dbReference type="AlphaFoldDB" id="A0A8H4WN30"/>
<dbReference type="EMBL" id="JABEXW010001473">
    <property type="protein sequence ID" value="KAF4943685.1"/>
    <property type="molecule type" value="Genomic_DNA"/>
</dbReference>
<protein>
    <recommendedName>
        <fullName evidence="1">SRR1-like domain-containing protein</fullName>
    </recommendedName>
</protein>
<dbReference type="OrthoDB" id="5230585at2759"/>
<organism evidence="2 3">
    <name type="scientific">Fusarium sarcochroum</name>
    <dbReference type="NCBI Taxonomy" id="1208366"/>
    <lineage>
        <taxon>Eukaryota</taxon>
        <taxon>Fungi</taxon>
        <taxon>Dikarya</taxon>
        <taxon>Ascomycota</taxon>
        <taxon>Pezizomycotina</taxon>
        <taxon>Sordariomycetes</taxon>
        <taxon>Hypocreomycetidae</taxon>
        <taxon>Hypocreales</taxon>
        <taxon>Nectriaceae</taxon>
        <taxon>Fusarium</taxon>
        <taxon>Fusarium lateritium species complex</taxon>
    </lineage>
</organism>
<dbReference type="PANTHER" id="PTHR42080:SF1">
    <property type="entry name" value="SRR1-LIKE DOMAIN-CONTAINING PROTEIN"/>
    <property type="match status" value="1"/>
</dbReference>
<feature type="domain" description="SRR1-like" evidence="1">
    <location>
        <begin position="160"/>
        <end position="318"/>
    </location>
</feature>
<dbReference type="PANTHER" id="PTHR42080">
    <property type="entry name" value="SRR1 DOMAIN-CONTAINING PROTEIN"/>
    <property type="match status" value="1"/>
</dbReference>
<dbReference type="Pfam" id="PF07985">
    <property type="entry name" value="SRR1"/>
    <property type="match status" value="1"/>
</dbReference>
<name>A0A8H4WN30_9HYPO</name>
<evidence type="ECO:0000313" key="2">
    <source>
        <dbReference type="EMBL" id="KAF4943685.1"/>
    </source>
</evidence>
<accession>A0A8H4WN30</accession>
<evidence type="ECO:0000313" key="3">
    <source>
        <dbReference type="Proteomes" id="UP000622797"/>
    </source>
</evidence>
<evidence type="ECO:0000259" key="1">
    <source>
        <dbReference type="Pfam" id="PF07985"/>
    </source>
</evidence>
<sequence length="349" mass="40068">MSENDGSLKATTQTAHESHPLDYGWSYWRESSQRAANLHNQGHKLWTKHDLRDIEQQITQSVNRKIFTVRAIDGNIVSMKNLNYGERHPIWKPYVKYQEYWQLVNTPPSGPPETYHCSYLVDWANETARDFRGIMSNANLVFEETKIQWKQSQSCKLLESQLRDQLGAGKVTKIICCGLGDMYRKPPEWFKRRTGSTADVDVVRPSMVQHLFALTMTEVLRNMSGEEVKLLAQDPDYTKDTIEILETNGFSVVGQFGAGGFAEIDDDSVVLSAFIRAPLKQIIADIARPIAIMSTGFTAFNDQEKPWADADSPRTEEMWHEYHDFNFHIGPGDEELMSKLQDLHFYVRK</sequence>
<reference evidence="2" key="2">
    <citation type="submission" date="2020-05" db="EMBL/GenBank/DDBJ databases">
        <authorList>
            <person name="Kim H.-S."/>
            <person name="Proctor R.H."/>
            <person name="Brown D.W."/>
        </authorList>
    </citation>
    <scope>NUCLEOTIDE SEQUENCE</scope>
    <source>
        <strain evidence="2">NRRL 20472</strain>
    </source>
</reference>
<proteinExistence type="predicted"/>
<gene>
    <name evidence="2" type="ORF">FSARC_14852</name>
</gene>
<reference evidence="2" key="1">
    <citation type="journal article" date="2020" name="BMC Genomics">
        <title>Correction to: Identification and distribution of gene clusters required for synthesis of sphingolipid metabolism inhibitors in diverse species of the filamentous fungus Fusarium.</title>
        <authorList>
            <person name="Kim H.S."/>
            <person name="Lohmar J.M."/>
            <person name="Busman M."/>
            <person name="Brown D.W."/>
            <person name="Naumann T.A."/>
            <person name="Divon H.H."/>
            <person name="Lysoe E."/>
            <person name="Uhlig S."/>
            <person name="Proctor R.H."/>
        </authorList>
    </citation>
    <scope>NUCLEOTIDE SEQUENCE</scope>
    <source>
        <strain evidence="2">NRRL 20472</strain>
    </source>
</reference>
<keyword evidence="3" id="KW-1185">Reference proteome</keyword>
<dbReference type="Proteomes" id="UP000622797">
    <property type="component" value="Unassembled WGS sequence"/>
</dbReference>